<comment type="caution">
    <text evidence="2">The sequence shown here is derived from an EMBL/GenBank/DDBJ whole genome shotgun (WGS) entry which is preliminary data.</text>
</comment>
<feature type="transmembrane region" description="Helical" evidence="1">
    <location>
        <begin position="7"/>
        <end position="29"/>
    </location>
</feature>
<keyword evidence="1" id="KW-0812">Transmembrane</keyword>
<sequence length="174" mass="19345">MVRSRRIFIFTLGGAVFTLVLGSLGHFVYEWSGGAEWAAWLFPVNESVWEHLKLLILPVVLYFAAGAYFVRGADNYLSALFFCLVVSAGFVTGGFYLYFSIVRDSILILDIALFAAGTFLGWCAAYYLLTSERYALLSVISLIGVVVILTCFFLFTFHPPHTFLFRATGGGFGR</sequence>
<protein>
    <submittedName>
        <fullName evidence="2">Uncharacterized protein</fullName>
    </submittedName>
</protein>
<organism evidence="2 3">
    <name type="scientific">Candidatus Caccalectryoclostridium excrementigallinarum</name>
    <dbReference type="NCBI Taxonomy" id="2840710"/>
    <lineage>
        <taxon>Bacteria</taxon>
        <taxon>Bacillati</taxon>
        <taxon>Bacillota</taxon>
        <taxon>Clostridia</taxon>
        <taxon>Christensenellales</taxon>
        <taxon>Christensenellaceae</taxon>
        <taxon>Christensenellaceae incertae sedis</taxon>
        <taxon>Candidatus Caccalectryoclostridium</taxon>
    </lineage>
</organism>
<accession>A0A9D1MMZ6</accession>
<dbReference type="Pfam" id="PF20122">
    <property type="entry name" value="DUF6512"/>
    <property type="match status" value="1"/>
</dbReference>
<gene>
    <name evidence="2" type="ORF">IAB07_04320</name>
</gene>
<name>A0A9D1MMZ6_9FIRM</name>
<evidence type="ECO:0000313" key="2">
    <source>
        <dbReference type="EMBL" id="HIU62969.1"/>
    </source>
</evidence>
<feature type="transmembrane region" description="Helical" evidence="1">
    <location>
        <begin position="136"/>
        <end position="157"/>
    </location>
</feature>
<dbReference type="EMBL" id="DVNJ01000022">
    <property type="protein sequence ID" value="HIU62969.1"/>
    <property type="molecule type" value="Genomic_DNA"/>
</dbReference>
<dbReference type="AlphaFoldDB" id="A0A9D1MMZ6"/>
<feature type="transmembrane region" description="Helical" evidence="1">
    <location>
        <begin position="49"/>
        <end position="70"/>
    </location>
</feature>
<dbReference type="Proteomes" id="UP000824145">
    <property type="component" value="Unassembled WGS sequence"/>
</dbReference>
<proteinExistence type="predicted"/>
<feature type="transmembrane region" description="Helical" evidence="1">
    <location>
        <begin position="77"/>
        <end position="99"/>
    </location>
</feature>
<reference evidence="2" key="2">
    <citation type="journal article" date="2021" name="PeerJ">
        <title>Extensive microbial diversity within the chicken gut microbiome revealed by metagenomics and culture.</title>
        <authorList>
            <person name="Gilroy R."/>
            <person name="Ravi A."/>
            <person name="Getino M."/>
            <person name="Pursley I."/>
            <person name="Horton D.L."/>
            <person name="Alikhan N.F."/>
            <person name="Baker D."/>
            <person name="Gharbi K."/>
            <person name="Hall N."/>
            <person name="Watson M."/>
            <person name="Adriaenssens E.M."/>
            <person name="Foster-Nyarko E."/>
            <person name="Jarju S."/>
            <person name="Secka A."/>
            <person name="Antonio M."/>
            <person name="Oren A."/>
            <person name="Chaudhuri R.R."/>
            <person name="La Ragione R."/>
            <person name="Hildebrand F."/>
            <person name="Pallen M.J."/>
        </authorList>
    </citation>
    <scope>NUCLEOTIDE SEQUENCE</scope>
    <source>
        <strain evidence="2">9366</strain>
    </source>
</reference>
<feature type="transmembrane region" description="Helical" evidence="1">
    <location>
        <begin position="105"/>
        <end position="129"/>
    </location>
</feature>
<keyword evidence="1" id="KW-0472">Membrane</keyword>
<reference evidence="2" key="1">
    <citation type="submission" date="2020-10" db="EMBL/GenBank/DDBJ databases">
        <authorList>
            <person name="Gilroy R."/>
        </authorList>
    </citation>
    <scope>NUCLEOTIDE SEQUENCE</scope>
    <source>
        <strain evidence="2">9366</strain>
    </source>
</reference>
<evidence type="ECO:0000256" key="1">
    <source>
        <dbReference type="SAM" id="Phobius"/>
    </source>
</evidence>
<evidence type="ECO:0000313" key="3">
    <source>
        <dbReference type="Proteomes" id="UP000824145"/>
    </source>
</evidence>
<keyword evidence="1" id="KW-1133">Transmembrane helix</keyword>
<dbReference type="InterPro" id="IPR045407">
    <property type="entry name" value="DUF6512"/>
</dbReference>